<evidence type="ECO:0000313" key="2">
    <source>
        <dbReference type="EMBL" id="CAK0795166.1"/>
    </source>
</evidence>
<dbReference type="InterPro" id="IPR000048">
    <property type="entry name" value="IQ_motif_EF-hand-BS"/>
</dbReference>
<keyword evidence="3" id="KW-1185">Reference proteome</keyword>
<organism evidence="2 3">
    <name type="scientific">Prorocentrum cordatum</name>
    <dbReference type="NCBI Taxonomy" id="2364126"/>
    <lineage>
        <taxon>Eukaryota</taxon>
        <taxon>Sar</taxon>
        <taxon>Alveolata</taxon>
        <taxon>Dinophyceae</taxon>
        <taxon>Prorocentrales</taxon>
        <taxon>Prorocentraceae</taxon>
        <taxon>Prorocentrum</taxon>
    </lineage>
</organism>
<proteinExistence type="predicted"/>
<protein>
    <submittedName>
        <fullName evidence="2">Uncharacterized protein</fullName>
    </submittedName>
</protein>
<reference evidence="2" key="1">
    <citation type="submission" date="2023-10" db="EMBL/GenBank/DDBJ databases">
        <authorList>
            <person name="Chen Y."/>
            <person name="Shah S."/>
            <person name="Dougan E. K."/>
            <person name="Thang M."/>
            <person name="Chan C."/>
        </authorList>
    </citation>
    <scope>NUCLEOTIDE SEQUENCE [LARGE SCALE GENOMIC DNA]</scope>
</reference>
<evidence type="ECO:0000313" key="3">
    <source>
        <dbReference type="Proteomes" id="UP001189429"/>
    </source>
</evidence>
<dbReference type="SMART" id="SM00015">
    <property type="entry name" value="IQ"/>
    <property type="match status" value="2"/>
</dbReference>
<gene>
    <name evidence="2" type="ORF">PCOR1329_LOCUS4901</name>
</gene>
<name>A0ABN9PQI2_9DINO</name>
<sequence length="164" mass="18585">AASTYRRRMIVQASFLGLHQDIDWDSSRVSCITAGELERLAGEKQRRSQHEAAVRIQRSWREFSARARALLSALKAEQQASAVIGRSWRERRRRRRDRRFDAAARSIQGVVRCWLARRRLLVQRTLAQMRNPGPGTAELADGPGTAASLDRSGCDGEEGEQQQE</sequence>
<evidence type="ECO:0000256" key="1">
    <source>
        <dbReference type="SAM" id="MobiDB-lite"/>
    </source>
</evidence>
<comment type="caution">
    <text evidence="2">The sequence shown here is derived from an EMBL/GenBank/DDBJ whole genome shotgun (WGS) entry which is preliminary data.</text>
</comment>
<accession>A0ABN9PQI2</accession>
<dbReference type="EMBL" id="CAUYUJ010001275">
    <property type="protein sequence ID" value="CAK0795166.1"/>
    <property type="molecule type" value="Genomic_DNA"/>
</dbReference>
<dbReference type="Proteomes" id="UP001189429">
    <property type="component" value="Unassembled WGS sequence"/>
</dbReference>
<feature type="compositionally biased region" description="Acidic residues" evidence="1">
    <location>
        <begin position="155"/>
        <end position="164"/>
    </location>
</feature>
<feature type="region of interest" description="Disordered" evidence="1">
    <location>
        <begin position="130"/>
        <end position="164"/>
    </location>
</feature>
<feature type="non-terminal residue" evidence="2">
    <location>
        <position position="1"/>
    </location>
</feature>